<dbReference type="EMBL" id="BMGR01000001">
    <property type="protein sequence ID" value="GGF90590.1"/>
    <property type="molecule type" value="Genomic_DNA"/>
</dbReference>
<evidence type="ECO:0000313" key="2">
    <source>
        <dbReference type="Proteomes" id="UP000644756"/>
    </source>
</evidence>
<dbReference type="Proteomes" id="UP000644756">
    <property type="component" value="Unassembled WGS sequence"/>
</dbReference>
<organism evidence="1 2">
    <name type="scientific">Paenibacillus abyssi</name>
    <dbReference type="NCBI Taxonomy" id="1340531"/>
    <lineage>
        <taxon>Bacteria</taxon>
        <taxon>Bacillati</taxon>
        <taxon>Bacillota</taxon>
        <taxon>Bacilli</taxon>
        <taxon>Bacillales</taxon>
        <taxon>Paenibacillaceae</taxon>
        <taxon>Paenibacillus</taxon>
    </lineage>
</organism>
<name>A0A917CKJ9_9BACL</name>
<reference evidence="1" key="1">
    <citation type="journal article" date="2014" name="Int. J. Syst. Evol. Microbiol.">
        <title>Complete genome sequence of Corynebacterium casei LMG S-19264T (=DSM 44701T), isolated from a smear-ripened cheese.</title>
        <authorList>
            <consortium name="US DOE Joint Genome Institute (JGI-PGF)"/>
            <person name="Walter F."/>
            <person name="Albersmeier A."/>
            <person name="Kalinowski J."/>
            <person name="Ruckert C."/>
        </authorList>
    </citation>
    <scope>NUCLEOTIDE SEQUENCE</scope>
    <source>
        <strain evidence="1">CGMCC 1.12987</strain>
    </source>
</reference>
<evidence type="ECO:0000313" key="1">
    <source>
        <dbReference type="EMBL" id="GGF90590.1"/>
    </source>
</evidence>
<dbReference type="AlphaFoldDB" id="A0A917CKJ9"/>
<accession>A0A917CKJ9</accession>
<keyword evidence="2" id="KW-1185">Reference proteome</keyword>
<reference evidence="1" key="2">
    <citation type="submission" date="2020-09" db="EMBL/GenBank/DDBJ databases">
        <authorList>
            <person name="Sun Q."/>
            <person name="Zhou Y."/>
        </authorList>
    </citation>
    <scope>NUCLEOTIDE SEQUENCE</scope>
    <source>
        <strain evidence="1">CGMCC 1.12987</strain>
    </source>
</reference>
<sequence>MLSLIFGTRGKLKHYGQANTVIMATFVLTNSSLTGKDNDKVSGYNSKKMVPHSDNNFGAWNDGLWKRCS</sequence>
<gene>
    <name evidence="1" type="ORF">GCM10010916_04940</name>
</gene>
<comment type="caution">
    <text evidence="1">The sequence shown here is derived from an EMBL/GenBank/DDBJ whole genome shotgun (WGS) entry which is preliminary data.</text>
</comment>
<proteinExistence type="predicted"/>
<protein>
    <submittedName>
        <fullName evidence="1">Uncharacterized protein</fullName>
    </submittedName>
</protein>